<evidence type="ECO:0000256" key="1">
    <source>
        <dbReference type="SAM" id="Phobius"/>
    </source>
</evidence>
<sequence length="45" mass="5674">MQIPWIVILGPIIVIWILLFIFYKLIKEHIDERFEEMKKWMKENQ</sequence>
<reference evidence="2 3" key="1">
    <citation type="submission" date="2023-06" db="EMBL/GenBank/DDBJ databases">
        <title>Sporosarcina sp. nov., isolated from Korean traditional fermented seafood 'Jeotgal'.</title>
        <authorList>
            <person name="Yang A.I."/>
            <person name="Shin N.-R."/>
        </authorList>
    </citation>
    <scope>NUCLEOTIDE SEQUENCE [LARGE SCALE GENOMIC DNA]</scope>
    <source>
        <strain evidence="2 3">KCTC43456</strain>
    </source>
</reference>
<evidence type="ECO:0000313" key="2">
    <source>
        <dbReference type="EMBL" id="MDW0118538.1"/>
    </source>
</evidence>
<evidence type="ECO:0000313" key="3">
    <source>
        <dbReference type="Proteomes" id="UP001271648"/>
    </source>
</evidence>
<dbReference type="Proteomes" id="UP001271648">
    <property type="component" value="Unassembled WGS sequence"/>
</dbReference>
<dbReference type="AlphaFoldDB" id="A0AAW9AD70"/>
<keyword evidence="1" id="KW-0472">Membrane</keyword>
<keyword evidence="3" id="KW-1185">Reference proteome</keyword>
<comment type="caution">
    <text evidence="2">The sequence shown here is derived from an EMBL/GenBank/DDBJ whole genome shotgun (WGS) entry which is preliminary data.</text>
</comment>
<organism evidence="2 3">
    <name type="scientific">Sporosarcina thermotolerans</name>
    <dbReference type="NCBI Taxonomy" id="633404"/>
    <lineage>
        <taxon>Bacteria</taxon>
        <taxon>Bacillati</taxon>
        <taxon>Bacillota</taxon>
        <taxon>Bacilli</taxon>
        <taxon>Bacillales</taxon>
        <taxon>Caryophanaceae</taxon>
        <taxon>Sporosarcina</taxon>
    </lineage>
</organism>
<feature type="transmembrane region" description="Helical" evidence="1">
    <location>
        <begin position="6"/>
        <end position="26"/>
    </location>
</feature>
<dbReference type="EMBL" id="JAUBDJ010000014">
    <property type="protein sequence ID" value="MDW0118538.1"/>
    <property type="molecule type" value="Genomic_DNA"/>
</dbReference>
<accession>A0AAW9AD70</accession>
<keyword evidence="1" id="KW-0812">Transmembrane</keyword>
<dbReference type="RefSeq" id="WP_317941275.1">
    <property type="nucleotide sequence ID" value="NZ_JAUBDJ010000014.1"/>
</dbReference>
<name>A0AAW9AD70_9BACL</name>
<keyword evidence="1" id="KW-1133">Transmembrane helix</keyword>
<gene>
    <name evidence="2" type="ORF">QTL97_16535</name>
</gene>
<proteinExistence type="predicted"/>
<protein>
    <submittedName>
        <fullName evidence="2">Uncharacterized protein</fullName>
    </submittedName>
</protein>